<dbReference type="InterPro" id="IPR018060">
    <property type="entry name" value="HTH_AraC"/>
</dbReference>
<dbReference type="Proteomes" id="UP000287198">
    <property type="component" value="Unassembled WGS sequence"/>
</dbReference>
<dbReference type="Pfam" id="PF02311">
    <property type="entry name" value="AraC_binding"/>
    <property type="match status" value="1"/>
</dbReference>
<feature type="domain" description="HTH araC/xylS-type" evidence="5">
    <location>
        <begin position="194"/>
        <end position="292"/>
    </location>
</feature>
<dbReference type="InterPro" id="IPR037923">
    <property type="entry name" value="HTH-like"/>
</dbReference>
<gene>
    <name evidence="6" type="ORF">CWI69_02475</name>
</gene>
<evidence type="ECO:0000313" key="7">
    <source>
        <dbReference type="Proteomes" id="UP000287198"/>
    </source>
</evidence>
<dbReference type="OrthoDB" id="9803764at2"/>
<dbReference type="PANTHER" id="PTHR46796">
    <property type="entry name" value="HTH-TYPE TRANSCRIPTIONAL ACTIVATOR RHAS-RELATED"/>
    <property type="match status" value="1"/>
</dbReference>
<dbReference type="PROSITE" id="PS00041">
    <property type="entry name" value="HTH_ARAC_FAMILY_1"/>
    <property type="match status" value="1"/>
</dbReference>
<dbReference type="InterPro" id="IPR020449">
    <property type="entry name" value="Tscrpt_reg_AraC-type_HTH"/>
</dbReference>
<dbReference type="PANTHER" id="PTHR46796:SF7">
    <property type="entry name" value="ARAC FAMILY TRANSCRIPTIONAL REGULATOR"/>
    <property type="match status" value="1"/>
</dbReference>
<evidence type="ECO:0000256" key="2">
    <source>
        <dbReference type="ARBA" id="ARBA00023125"/>
    </source>
</evidence>
<dbReference type="SMART" id="SM00342">
    <property type="entry name" value="HTH_ARAC"/>
    <property type="match status" value="1"/>
</dbReference>
<organism evidence="6 7">
    <name type="scientific">Pseudidiomarina halophila</name>
    <dbReference type="NCBI Taxonomy" id="1449799"/>
    <lineage>
        <taxon>Bacteria</taxon>
        <taxon>Pseudomonadati</taxon>
        <taxon>Pseudomonadota</taxon>
        <taxon>Gammaproteobacteria</taxon>
        <taxon>Alteromonadales</taxon>
        <taxon>Idiomarinaceae</taxon>
        <taxon>Pseudidiomarina</taxon>
    </lineage>
</organism>
<proteinExistence type="predicted"/>
<dbReference type="SUPFAM" id="SSF46689">
    <property type="entry name" value="Homeodomain-like"/>
    <property type="match status" value="2"/>
</dbReference>
<dbReference type="RefSeq" id="WP_126761568.1">
    <property type="nucleotide sequence ID" value="NZ_JBHLTZ010000004.1"/>
</dbReference>
<keyword evidence="2" id="KW-0238">DNA-binding</keyword>
<dbReference type="InterPro" id="IPR003313">
    <property type="entry name" value="AraC-bd"/>
</dbReference>
<dbReference type="InterPro" id="IPR009057">
    <property type="entry name" value="Homeodomain-like_sf"/>
</dbReference>
<dbReference type="Gene3D" id="1.10.10.60">
    <property type="entry name" value="Homeodomain-like"/>
    <property type="match status" value="2"/>
</dbReference>
<dbReference type="Pfam" id="PF12833">
    <property type="entry name" value="HTH_18"/>
    <property type="match status" value="1"/>
</dbReference>
<keyword evidence="7" id="KW-1185">Reference proteome</keyword>
<keyword evidence="4" id="KW-0804">Transcription</keyword>
<keyword evidence="3" id="KW-0010">Activator</keyword>
<comment type="caution">
    <text evidence="6">The sequence shown here is derived from an EMBL/GenBank/DDBJ whole genome shotgun (WGS) entry which is preliminary data.</text>
</comment>
<evidence type="ECO:0000256" key="1">
    <source>
        <dbReference type="ARBA" id="ARBA00023015"/>
    </source>
</evidence>
<protein>
    <submittedName>
        <fullName evidence="6">AraC family transcriptional regulator</fullName>
    </submittedName>
</protein>
<dbReference type="AlphaFoldDB" id="A0A432Y026"/>
<evidence type="ECO:0000313" key="6">
    <source>
        <dbReference type="EMBL" id="RUO54303.1"/>
    </source>
</evidence>
<name>A0A432Y026_9GAMM</name>
<keyword evidence="1" id="KW-0805">Transcription regulation</keyword>
<dbReference type="GO" id="GO:0003700">
    <property type="term" value="F:DNA-binding transcription factor activity"/>
    <property type="evidence" value="ECO:0007669"/>
    <property type="project" value="InterPro"/>
</dbReference>
<sequence>MSQPSSWPLPTGSSRIVLPLELTEHLARHPLSKHFYPLAYGHYLEATGHRVKRSMHTDHLLIFCHRGSGHYRVETAQGTQFGSLNAGQLLLLPAGLPHAYQADAETPWSIYWTHFSGSESARCMDILGLAPNQFVLTLDNWRSLLPNVTDLLNLQHQRWQRQRAVRAATLLQSLFAQLPDLASQAQQAQDFDLLALERFMQDNSHRNLDLADFARVAGLSRFHFAKKFKTVTGTSPMRYFNELKIKLACQQLDSSTDTVRTIAQSLGFDDPYYFSRLFKKVMGLAPSAYRDSHQGHN</sequence>
<dbReference type="CDD" id="cd06986">
    <property type="entry name" value="cupin_MmsR-like_N"/>
    <property type="match status" value="1"/>
</dbReference>
<dbReference type="Gene3D" id="2.60.120.280">
    <property type="entry name" value="Regulatory protein AraC"/>
    <property type="match status" value="1"/>
</dbReference>
<evidence type="ECO:0000256" key="4">
    <source>
        <dbReference type="ARBA" id="ARBA00023163"/>
    </source>
</evidence>
<dbReference type="PROSITE" id="PS01124">
    <property type="entry name" value="HTH_ARAC_FAMILY_2"/>
    <property type="match status" value="1"/>
</dbReference>
<reference evidence="7" key="1">
    <citation type="journal article" date="2018" name="Front. Microbiol.">
        <title>Genome-Based Analysis Reveals the Taxonomy and Diversity of the Family Idiomarinaceae.</title>
        <authorList>
            <person name="Liu Y."/>
            <person name="Lai Q."/>
            <person name="Shao Z."/>
        </authorList>
    </citation>
    <scope>NUCLEOTIDE SEQUENCE [LARGE SCALE GENOMIC DNA]</scope>
    <source>
        <strain evidence="7">BH195</strain>
    </source>
</reference>
<dbReference type="EMBL" id="PIPW01000001">
    <property type="protein sequence ID" value="RUO54303.1"/>
    <property type="molecule type" value="Genomic_DNA"/>
</dbReference>
<dbReference type="InterPro" id="IPR018062">
    <property type="entry name" value="HTH_AraC-typ_CS"/>
</dbReference>
<accession>A0A432Y026</accession>
<evidence type="ECO:0000256" key="3">
    <source>
        <dbReference type="ARBA" id="ARBA00023159"/>
    </source>
</evidence>
<dbReference type="InterPro" id="IPR050204">
    <property type="entry name" value="AraC_XylS_family_regulators"/>
</dbReference>
<dbReference type="GO" id="GO:0043565">
    <property type="term" value="F:sequence-specific DNA binding"/>
    <property type="evidence" value="ECO:0007669"/>
    <property type="project" value="InterPro"/>
</dbReference>
<dbReference type="PRINTS" id="PR00032">
    <property type="entry name" value="HTHARAC"/>
</dbReference>
<evidence type="ECO:0000259" key="5">
    <source>
        <dbReference type="PROSITE" id="PS01124"/>
    </source>
</evidence>
<dbReference type="SUPFAM" id="SSF51215">
    <property type="entry name" value="Regulatory protein AraC"/>
    <property type="match status" value="1"/>
</dbReference>